<dbReference type="InterPro" id="IPR006501">
    <property type="entry name" value="Pectinesterase_inhib_dom"/>
</dbReference>
<keyword evidence="1 2" id="KW-0732">Signal</keyword>
<dbReference type="Pfam" id="PF04043">
    <property type="entry name" value="PMEI"/>
    <property type="match status" value="1"/>
</dbReference>
<gene>
    <name evidence="4" type="ORF">AAHA92_18726</name>
</gene>
<dbReference type="AlphaFoldDB" id="A0ABD1H688"/>
<evidence type="ECO:0000256" key="1">
    <source>
        <dbReference type="ARBA" id="ARBA00022729"/>
    </source>
</evidence>
<feature type="chain" id="PRO_5044754147" description="Pectinesterase inhibitor domain-containing protein" evidence="2">
    <location>
        <begin position="22"/>
        <end position="188"/>
    </location>
</feature>
<name>A0ABD1H688_SALDI</name>
<dbReference type="NCBIfam" id="TIGR01614">
    <property type="entry name" value="PME_inhib"/>
    <property type="match status" value="1"/>
</dbReference>
<evidence type="ECO:0000259" key="3">
    <source>
        <dbReference type="SMART" id="SM00856"/>
    </source>
</evidence>
<accession>A0ABD1H688</accession>
<dbReference type="Proteomes" id="UP001567538">
    <property type="component" value="Unassembled WGS sequence"/>
</dbReference>
<feature type="domain" description="Pectinesterase inhibitor" evidence="3">
    <location>
        <begin position="24"/>
        <end position="186"/>
    </location>
</feature>
<dbReference type="SUPFAM" id="SSF101148">
    <property type="entry name" value="Plant invertase/pectin methylesterase inhibitor"/>
    <property type="match status" value="1"/>
</dbReference>
<dbReference type="Gene3D" id="1.20.140.40">
    <property type="entry name" value="Invertase/pectin methylesterase inhibitor family protein"/>
    <property type="match status" value="1"/>
</dbReference>
<comment type="caution">
    <text evidence="4">The sequence shown here is derived from an EMBL/GenBank/DDBJ whole genome shotgun (WGS) entry which is preliminary data.</text>
</comment>
<evidence type="ECO:0000313" key="5">
    <source>
        <dbReference type="Proteomes" id="UP001567538"/>
    </source>
</evidence>
<dbReference type="EMBL" id="JBEAFC010000007">
    <property type="protein sequence ID" value="KAL1550808.1"/>
    <property type="molecule type" value="Genomic_DNA"/>
</dbReference>
<dbReference type="InterPro" id="IPR051955">
    <property type="entry name" value="PME_Inhibitor"/>
</dbReference>
<protein>
    <recommendedName>
        <fullName evidence="3">Pectinesterase inhibitor domain-containing protein</fullName>
    </recommendedName>
</protein>
<feature type="signal peptide" evidence="2">
    <location>
        <begin position="1"/>
        <end position="21"/>
    </location>
</feature>
<sequence>MAKGAFHMLLLLPIVYAGAGAQASTDDGVEAACQKTSNASFCAELLLPYASQFVDNDANKMGYAAISATLAQVQSTRAYMVRQTTEPTATEEERAAVSSCLGNIGNSDDSLRNAAQEFDLFRAAKGEQRSIHKESVIKMIDSARNDLTGCSDLSKKHKDLVGAGIIGESARMLERSVQACSVAEAFIH</sequence>
<keyword evidence="5" id="KW-1185">Reference proteome</keyword>
<organism evidence="4 5">
    <name type="scientific">Salvia divinorum</name>
    <name type="common">Maria pastora</name>
    <name type="synonym">Diviner's sage</name>
    <dbReference type="NCBI Taxonomy" id="28513"/>
    <lineage>
        <taxon>Eukaryota</taxon>
        <taxon>Viridiplantae</taxon>
        <taxon>Streptophyta</taxon>
        <taxon>Embryophyta</taxon>
        <taxon>Tracheophyta</taxon>
        <taxon>Spermatophyta</taxon>
        <taxon>Magnoliopsida</taxon>
        <taxon>eudicotyledons</taxon>
        <taxon>Gunneridae</taxon>
        <taxon>Pentapetalae</taxon>
        <taxon>asterids</taxon>
        <taxon>lamiids</taxon>
        <taxon>Lamiales</taxon>
        <taxon>Lamiaceae</taxon>
        <taxon>Nepetoideae</taxon>
        <taxon>Mentheae</taxon>
        <taxon>Salviinae</taxon>
        <taxon>Salvia</taxon>
        <taxon>Salvia subgen. Calosphace</taxon>
    </lineage>
</organism>
<dbReference type="InterPro" id="IPR035513">
    <property type="entry name" value="Invertase/methylesterase_inhib"/>
</dbReference>
<evidence type="ECO:0000256" key="2">
    <source>
        <dbReference type="SAM" id="SignalP"/>
    </source>
</evidence>
<evidence type="ECO:0000313" key="4">
    <source>
        <dbReference type="EMBL" id="KAL1550808.1"/>
    </source>
</evidence>
<reference evidence="4 5" key="1">
    <citation type="submission" date="2024-06" db="EMBL/GenBank/DDBJ databases">
        <title>A chromosome level genome sequence of Diviner's sage (Salvia divinorum).</title>
        <authorList>
            <person name="Ford S.A."/>
            <person name="Ro D.-K."/>
            <person name="Ness R.W."/>
            <person name="Phillips M.A."/>
        </authorList>
    </citation>
    <scope>NUCLEOTIDE SEQUENCE [LARGE SCALE GENOMIC DNA]</scope>
    <source>
        <strain evidence="4">SAF-2024a</strain>
        <tissue evidence="4">Leaf</tissue>
    </source>
</reference>
<dbReference type="PANTHER" id="PTHR31080:SF296">
    <property type="entry name" value="OS05G0360900 PROTEIN"/>
    <property type="match status" value="1"/>
</dbReference>
<proteinExistence type="predicted"/>
<dbReference type="PANTHER" id="PTHR31080">
    <property type="entry name" value="PECTINESTERASE INHIBITOR-LIKE"/>
    <property type="match status" value="1"/>
</dbReference>
<dbReference type="SMART" id="SM00856">
    <property type="entry name" value="PMEI"/>
    <property type="match status" value="1"/>
</dbReference>